<dbReference type="Gene3D" id="3.10.560.10">
    <property type="entry name" value="Outer membrane lipoprotein wza domain like"/>
    <property type="match status" value="1"/>
</dbReference>
<dbReference type="Pfam" id="PF10531">
    <property type="entry name" value="SLBB"/>
    <property type="match status" value="1"/>
</dbReference>
<dbReference type="RefSeq" id="WP_171320902.1">
    <property type="nucleotide sequence ID" value="NZ_VTXO01000001.1"/>
</dbReference>
<dbReference type="PANTHER" id="PTHR33619">
    <property type="entry name" value="POLYSACCHARIDE EXPORT PROTEIN GFCE-RELATED"/>
    <property type="match status" value="1"/>
</dbReference>
<sequence>MSNFIKASLLFFISLSVAQAKSFEDTYVIGAGDKIQISVYGESDLSIDELYISNSGKFEYPYLGQLSALNKTPESLKNEIINGLKGDYLISPKVRVSVVGFRSIYVNGEVKKPGGYEYQPGLTVDKAIALAGGFTDRAAKDKVYITQSGSEEIKNKVRLSKKIMPGDIIVIEQSFF</sequence>
<gene>
    <name evidence="5" type="ORF">F0237_06355</name>
</gene>
<dbReference type="AlphaFoldDB" id="A0AAE5GNU7"/>
<proteinExistence type="predicted"/>
<evidence type="ECO:0000313" key="6">
    <source>
        <dbReference type="Proteomes" id="UP000572722"/>
    </source>
</evidence>
<dbReference type="Gene3D" id="3.30.1950.10">
    <property type="entry name" value="wza like domain"/>
    <property type="match status" value="1"/>
</dbReference>
<dbReference type="SUPFAM" id="SSF142984">
    <property type="entry name" value="Nqo1 middle domain-like"/>
    <property type="match status" value="1"/>
</dbReference>
<keyword evidence="1 2" id="KW-0732">Signal</keyword>
<accession>A0AAE5GNU7</accession>
<evidence type="ECO:0000256" key="2">
    <source>
        <dbReference type="SAM" id="SignalP"/>
    </source>
</evidence>
<evidence type="ECO:0000313" key="5">
    <source>
        <dbReference type="EMBL" id="NOI80286.1"/>
    </source>
</evidence>
<feature type="domain" description="Soluble ligand binding" evidence="4">
    <location>
        <begin position="104"/>
        <end position="147"/>
    </location>
</feature>
<protein>
    <submittedName>
        <fullName evidence="5">Polysaccharide export protein</fullName>
    </submittedName>
</protein>
<dbReference type="EMBL" id="VTXO01000001">
    <property type="protein sequence ID" value="NOI80286.1"/>
    <property type="molecule type" value="Genomic_DNA"/>
</dbReference>
<dbReference type="PANTHER" id="PTHR33619:SF3">
    <property type="entry name" value="POLYSACCHARIDE EXPORT PROTEIN GFCE-RELATED"/>
    <property type="match status" value="1"/>
</dbReference>
<feature type="signal peptide" evidence="2">
    <location>
        <begin position="1"/>
        <end position="20"/>
    </location>
</feature>
<evidence type="ECO:0000256" key="1">
    <source>
        <dbReference type="ARBA" id="ARBA00022729"/>
    </source>
</evidence>
<dbReference type="Pfam" id="PF02563">
    <property type="entry name" value="Poly_export"/>
    <property type="match status" value="1"/>
</dbReference>
<organism evidence="5 6">
    <name type="scientific">Vibrio tubiashii</name>
    <dbReference type="NCBI Taxonomy" id="29498"/>
    <lineage>
        <taxon>Bacteria</taxon>
        <taxon>Pseudomonadati</taxon>
        <taxon>Pseudomonadota</taxon>
        <taxon>Gammaproteobacteria</taxon>
        <taxon>Vibrionales</taxon>
        <taxon>Vibrionaceae</taxon>
        <taxon>Vibrio</taxon>
        <taxon>Vibrio oreintalis group</taxon>
    </lineage>
</organism>
<comment type="caution">
    <text evidence="5">The sequence shown here is derived from an EMBL/GenBank/DDBJ whole genome shotgun (WGS) entry which is preliminary data.</text>
</comment>
<reference evidence="5 6" key="1">
    <citation type="submission" date="2019-08" db="EMBL/GenBank/DDBJ databases">
        <title>Draft genome sequencing and comparative genomics of hatchery-associated Vibrios.</title>
        <authorList>
            <person name="Kehlet-Delgado H."/>
            <person name="Mueller R.S."/>
        </authorList>
    </citation>
    <scope>NUCLEOTIDE SEQUENCE [LARGE SCALE GENOMIC DNA]</scope>
    <source>
        <strain evidence="5 6">01-65-5-1</strain>
    </source>
</reference>
<dbReference type="InterPro" id="IPR019554">
    <property type="entry name" value="Soluble_ligand-bd"/>
</dbReference>
<name>A0AAE5GNU7_9VIBR</name>
<feature type="chain" id="PRO_5041908234" evidence="2">
    <location>
        <begin position="21"/>
        <end position="176"/>
    </location>
</feature>
<dbReference type="InterPro" id="IPR049712">
    <property type="entry name" value="Poly_export"/>
</dbReference>
<dbReference type="GO" id="GO:0015159">
    <property type="term" value="F:polysaccharide transmembrane transporter activity"/>
    <property type="evidence" value="ECO:0007669"/>
    <property type="project" value="InterPro"/>
</dbReference>
<feature type="domain" description="Polysaccharide export protein N-terminal" evidence="3">
    <location>
        <begin position="25"/>
        <end position="98"/>
    </location>
</feature>
<dbReference type="Proteomes" id="UP000572722">
    <property type="component" value="Unassembled WGS sequence"/>
</dbReference>
<evidence type="ECO:0000259" key="3">
    <source>
        <dbReference type="Pfam" id="PF02563"/>
    </source>
</evidence>
<evidence type="ECO:0000259" key="4">
    <source>
        <dbReference type="Pfam" id="PF10531"/>
    </source>
</evidence>
<dbReference type="InterPro" id="IPR003715">
    <property type="entry name" value="Poly_export_N"/>
</dbReference>